<dbReference type="GO" id="GO:0043186">
    <property type="term" value="C:P granule"/>
    <property type="evidence" value="ECO:0007669"/>
    <property type="project" value="TreeGrafter"/>
</dbReference>
<dbReference type="SMART" id="SM00333">
    <property type="entry name" value="TUDOR"/>
    <property type="match status" value="1"/>
</dbReference>
<dbReference type="Gene3D" id="2.30.30.140">
    <property type="match status" value="1"/>
</dbReference>
<dbReference type="Pfam" id="PF00567">
    <property type="entry name" value="TUDOR"/>
    <property type="match status" value="1"/>
</dbReference>
<keyword evidence="4" id="KW-0808">Transferase</keyword>
<feature type="domain" description="Tudor" evidence="3">
    <location>
        <begin position="302"/>
        <end position="367"/>
    </location>
</feature>
<dbReference type="InterPro" id="IPR035437">
    <property type="entry name" value="SNase_OB-fold_sf"/>
</dbReference>
<dbReference type="GO" id="GO:0034587">
    <property type="term" value="P:piRNA processing"/>
    <property type="evidence" value="ECO:0007669"/>
    <property type="project" value="TreeGrafter"/>
</dbReference>
<evidence type="ECO:0000259" key="3">
    <source>
        <dbReference type="PROSITE" id="PS50304"/>
    </source>
</evidence>
<dbReference type="PROSITE" id="PS50084">
    <property type="entry name" value="KH_TYPE_1"/>
    <property type="match status" value="2"/>
</dbReference>
<evidence type="ECO:0000313" key="4">
    <source>
        <dbReference type="EMBL" id="JAP65396.1"/>
    </source>
</evidence>
<dbReference type="InterPro" id="IPR004088">
    <property type="entry name" value="KH_dom_type_1"/>
</dbReference>
<dbReference type="SUPFAM" id="SSF63748">
    <property type="entry name" value="Tudor/PWWP/MBT"/>
    <property type="match status" value="1"/>
</dbReference>
<dbReference type="InterPro" id="IPR004087">
    <property type="entry name" value="KH_dom"/>
</dbReference>
<sequence length="455" mass="50772">MDPKLKTIALWAGLGAGVTMSSILLYLLLKPEEEYEVKRRKVETTKHSVLKVTVPKDVVGGVIGRQGANVKRIQEKTNTKINFDHQGTGEECDRVAVIRGAPSDVQEAEELLKACIEEQSNVITETVFVPAKSCGRIIGRNGETVRHMCRVTSAKILVDRAGGDDRERSNNLKTVSITGTREQIRMAITMIDEKLAEEEAYQQKMALASAGRDSLYRSRPMAIKASATPLSKDEKEPDYVQDELVATSADGFIEVYISALENPSCFWLQIVGAQSINLDKLVEDMTNYYSHEPNQQSHAVTSVAVGDIVASRFTQDNCWYRARVVAIQESDYSQDETTIKVHYVDFGETGRYKTKELCTLRDEYRYLPLQAIECSLAGVQPRDGTQWTEEASDLFETLSHAAQWKVMMARVVSKSKREDGFPGFKYSVELVDTNNKEDVNVATELISQGHAVQAI</sequence>
<keyword evidence="2" id="KW-1133">Transmembrane helix</keyword>
<dbReference type="InterPro" id="IPR050621">
    <property type="entry name" value="Tudor_domain_containing"/>
</dbReference>
<protein>
    <submittedName>
        <fullName evidence="4">Putative kinase anchor protein</fullName>
    </submittedName>
</protein>
<reference evidence="4" key="1">
    <citation type="journal article" date="2017" name="Ticks Tick Borne Dis.">
        <title>An insight into the sialome of Hyalomma excavatum.</title>
        <authorList>
            <person name="Ribeiro J.M."/>
            <person name="Slovak M."/>
            <person name="Francischetti I.M."/>
        </authorList>
    </citation>
    <scope>NUCLEOTIDE SEQUENCE</scope>
    <source>
        <strain evidence="4">Samish</strain>
        <tissue evidence="4">Salivary glands</tissue>
    </source>
</reference>
<dbReference type="GO" id="GO:0016301">
    <property type="term" value="F:kinase activity"/>
    <property type="evidence" value="ECO:0007669"/>
    <property type="project" value="UniProtKB-KW"/>
</dbReference>
<dbReference type="PROSITE" id="PS50304">
    <property type="entry name" value="TUDOR"/>
    <property type="match status" value="1"/>
</dbReference>
<dbReference type="Pfam" id="PF00013">
    <property type="entry name" value="KH_1"/>
    <property type="match status" value="2"/>
</dbReference>
<dbReference type="PANTHER" id="PTHR22948:SF29">
    <property type="entry name" value="FI02030P-RELATED"/>
    <property type="match status" value="1"/>
</dbReference>
<dbReference type="AlphaFoldDB" id="A0A131XIB3"/>
<name>A0A131XIB3_9ACAR</name>
<keyword evidence="4" id="KW-0418">Kinase</keyword>
<dbReference type="Gene3D" id="2.40.50.90">
    <property type="match status" value="1"/>
</dbReference>
<evidence type="ECO:0000256" key="1">
    <source>
        <dbReference type="PROSITE-ProRule" id="PRU00117"/>
    </source>
</evidence>
<dbReference type="PANTHER" id="PTHR22948">
    <property type="entry name" value="TUDOR DOMAIN CONTAINING PROTEIN"/>
    <property type="match status" value="1"/>
</dbReference>
<keyword evidence="2" id="KW-0812">Transmembrane</keyword>
<organism evidence="4">
    <name type="scientific">Hyalomma excavatum</name>
    <dbReference type="NCBI Taxonomy" id="257692"/>
    <lineage>
        <taxon>Eukaryota</taxon>
        <taxon>Metazoa</taxon>
        <taxon>Ecdysozoa</taxon>
        <taxon>Arthropoda</taxon>
        <taxon>Chelicerata</taxon>
        <taxon>Arachnida</taxon>
        <taxon>Acari</taxon>
        <taxon>Parasitiformes</taxon>
        <taxon>Ixodida</taxon>
        <taxon>Ixodoidea</taxon>
        <taxon>Ixodidae</taxon>
        <taxon>Hyalomminae</taxon>
        <taxon>Hyalomma</taxon>
    </lineage>
</organism>
<dbReference type="GO" id="GO:0003723">
    <property type="term" value="F:RNA binding"/>
    <property type="evidence" value="ECO:0007669"/>
    <property type="project" value="UniProtKB-UniRule"/>
</dbReference>
<keyword evidence="1" id="KW-0694">RNA-binding</keyword>
<feature type="transmembrane region" description="Helical" evidence="2">
    <location>
        <begin position="7"/>
        <end position="29"/>
    </location>
</feature>
<proteinExistence type="evidence at transcript level"/>
<dbReference type="InterPro" id="IPR036612">
    <property type="entry name" value="KH_dom_type_1_sf"/>
</dbReference>
<keyword evidence="2" id="KW-0472">Membrane</keyword>
<dbReference type="GO" id="GO:0005739">
    <property type="term" value="C:mitochondrion"/>
    <property type="evidence" value="ECO:0007669"/>
    <property type="project" value="UniProtKB-ARBA"/>
</dbReference>
<accession>A0A131XIB3</accession>
<dbReference type="SMART" id="SM00322">
    <property type="entry name" value="KH"/>
    <property type="match status" value="2"/>
</dbReference>
<dbReference type="Gene3D" id="3.30.1370.10">
    <property type="entry name" value="K Homology domain, type 1"/>
    <property type="match status" value="2"/>
</dbReference>
<dbReference type="GO" id="GO:0007283">
    <property type="term" value="P:spermatogenesis"/>
    <property type="evidence" value="ECO:0007669"/>
    <property type="project" value="TreeGrafter"/>
</dbReference>
<dbReference type="InterPro" id="IPR002999">
    <property type="entry name" value="Tudor"/>
</dbReference>
<dbReference type="SUPFAM" id="SSF54791">
    <property type="entry name" value="Eukaryotic type KH-domain (KH-domain type I)"/>
    <property type="match status" value="2"/>
</dbReference>
<dbReference type="GO" id="GO:0030719">
    <property type="term" value="P:P granule organization"/>
    <property type="evidence" value="ECO:0007669"/>
    <property type="project" value="TreeGrafter"/>
</dbReference>
<evidence type="ECO:0000256" key="2">
    <source>
        <dbReference type="SAM" id="Phobius"/>
    </source>
</evidence>
<dbReference type="EMBL" id="GEFH01003185">
    <property type="protein sequence ID" value="JAP65396.1"/>
    <property type="molecule type" value="mRNA"/>
</dbReference>